<dbReference type="Proteomes" id="UP000821845">
    <property type="component" value="Chromosome 1"/>
</dbReference>
<evidence type="ECO:0000313" key="1">
    <source>
        <dbReference type="EMBL" id="KAH6946154.1"/>
    </source>
</evidence>
<accession>A0ACB7TJ41</accession>
<keyword evidence="2" id="KW-1185">Reference proteome</keyword>
<sequence length="86" mass="9372">MDQKVIASFTLAAMLSSVSSSTANNSANLKVPLVKAIYSSSRIWRGVNPKQHFTACRKQVSRGAVALSETKQQQLTLVLQQVVPQQ</sequence>
<comment type="caution">
    <text evidence="1">The sequence shown here is derived from an EMBL/GenBank/DDBJ whole genome shotgun (WGS) entry which is preliminary data.</text>
</comment>
<evidence type="ECO:0000313" key="2">
    <source>
        <dbReference type="Proteomes" id="UP000821845"/>
    </source>
</evidence>
<organism evidence="1 2">
    <name type="scientific">Hyalomma asiaticum</name>
    <name type="common">Tick</name>
    <dbReference type="NCBI Taxonomy" id="266040"/>
    <lineage>
        <taxon>Eukaryota</taxon>
        <taxon>Metazoa</taxon>
        <taxon>Ecdysozoa</taxon>
        <taxon>Arthropoda</taxon>
        <taxon>Chelicerata</taxon>
        <taxon>Arachnida</taxon>
        <taxon>Acari</taxon>
        <taxon>Parasitiformes</taxon>
        <taxon>Ixodida</taxon>
        <taxon>Ixodoidea</taxon>
        <taxon>Ixodidae</taxon>
        <taxon>Hyalomminae</taxon>
        <taxon>Hyalomma</taxon>
    </lineage>
</organism>
<dbReference type="EMBL" id="CM023481">
    <property type="protein sequence ID" value="KAH6946154.1"/>
    <property type="molecule type" value="Genomic_DNA"/>
</dbReference>
<gene>
    <name evidence="1" type="ORF">HPB50_011907</name>
</gene>
<reference evidence="1" key="1">
    <citation type="submission" date="2020-05" db="EMBL/GenBank/DDBJ databases">
        <title>Large-scale comparative analyses of tick genomes elucidate their genetic diversity and vector capacities.</title>
        <authorList>
            <person name="Jia N."/>
            <person name="Wang J."/>
            <person name="Shi W."/>
            <person name="Du L."/>
            <person name="Sun Y."/>
            <person name="Zhan W."/>
            <person name="Jiang J."/>
            <person name="Wang Q."/>
            <person name="Zhang B."/>
            <person name="Ji P."/>
            <person name="Sakyi L.B."/>
            <person name="Cui X."/>
            <person name="Yuan T."/>
            <person name="Jiang B."/>
            <person name="Yang W."/>
            <person name="Lam T.T.-Y."/>
            <person name="Chang Q."/>
            <person name="Ding S."/>
            <person name="Wang X."/>
            <person name="Zhu J."/>
            <person name="Ruan X."/>
            <person name="Zhao L."/>
            <person name="Wei J."/>
            <person name="Que T."/>
            <person name="Du C."/>
            <person name="Cheng J."/>
            <person name="Dai P."/>
            <person name="Han X."/>
            <person name="Huang E."/>
            <person name="Gao Y."/>
            <person name="Liu J."/>
            <person name="Shao H."/>
            <person name="Ye R."/>
            <person name="Li L."/>
            <person name="Wei W."/>
            <person name="Wang X."/>
            <person name="Wang C."/>
            <person name="Yang T."/>
            <person name="Huo Q."/>
            <person name="Li W."/>
            <person name="Guo W."/>
            <person name="Chen H."/>
            <person name="Zhou L."/>
            <person name="Ni X."/>
            <person name="Tian J."/>
            <person name="Zhou Y."/>
            <person name="Sheng Y."/>
            <person name="Liu T."/>
            <person name="Pan Y."/>
            <person name="Xia L."/>
            <person name="Li J."/>
            <person name="Zhao F."/>
            <person name="Cao W."/>
        </authorList>
    </citation>
    <scope>NUCLEOTIDE SEQUENCE</scope>
    <source>
        <strain evidence="1">Hyas-2018</strain>
    </source>
</reference>
<name>A0ACB7TJ41_HYAAI</name>
<protein>
    <submittedName>
        <fullName evidence="1">Uncharacterized protein</fullName>
    </submittedName>
</protein>
<proteinExistence type="predicted"/>